<feature type="domain" description="Cysteinyl-tRNA synthetase class Ia DALR" evidence="15">
    <location>
        <begin position="353"/>
        <end position="404"/>
    </location>
</feature>
<keyword evidence="7 13" id="KW-0547">Nucleotide-binding</keyword>
<feature type="binding site" evidence="13">
    <location>
        <position position="239"/>
    </location>
    <ligand>
        <name>Zn(2+)</name>
        <dbReference type="ChEBI" id="CHEBI:29105"/>
    </ligand>
</feature>
<sequence>MEKVDLKLYNTLSRKKEFFKPLKKGVVRMYTCGPTVYGYAHIGNFRSFIFEDILRRTLQVDSYKIKHIMNVTDVDDKTIAASQKAGKELGEFTRTYEKAFQDDLKKLQILLPTKPFTRATEHIPEMIALIQKLLRRAYAYEKDGSVYFDVSRFVSYGKLARLDKNGLKVGARVDIDEYAKNAAQDFVLWKAKKDNEPSWSSPFGDGRPGWHIECSAMSMTYLGQSFDIHTGGIDLLFPHHENEIAQSEAATGKQFVRYWLHGEHLLIDGNKMSKSLGNIFTLHSLEEKNFSPLDFRYLILTAHYRSKLNFTWDSLRSAANARRDLEEFVRELLAEKKKQASRKKQPYTSVEKQFLTAVADDLNTPKALGILWKFIHSYRKARIKNPLAAHKLLLNFDHILGLELTTIKQTSIPASIQQLIEKREEARQKKHWLEADSLRGELQKKGWEVKDTAKGSIVTKR</sequence>
<dbReference type="FunFam" id="3.40.50.620:FF:000130">
    <property type="entry name" value="Cysteine--tRNA ligase"/>
    <property type="match status" value="1"/>
</dbReference>
<keyword evidence="5 13" id="KW-0436">Ligase</keyword>
<feature type="short sequence motif" description="'HIGH' region" evidence="13">
    <location>
        <begin position="34"/>
        <end position="44"/>
    </location>
</feature>
<dbReference type="CDD" id="cd00672">
    <property type="entry name" value="CysRS_core"/>
    <property type="match status" value="1"/>
</dbReference>
<dbReference type="PANTHER" id="PTHR10890:SF3">
    <property type="entry name" value="CYSTEINE--TRNA LIGASE, CYTOPLASMIC"/>
    <property type="match status" value="1"/>
</dbReference>
<comment type="caution">
    <text evidence="17">The sequence shown here is derived from an EMBL/GenBank/DDBJ whole genome shotgun (WGS) entry which is preliminary data.</text>
</comment>
<name>A0A1G2GAI6_9BACT</name>
<feature type="domain" description="Cysteinyl-tRNA ligase anticodon binding" evidence="16">
    <location>
        <begin position="412"/>
        <end position="454"/>
    </location>
</feature>
<dbReference type="PRINTS" id="PR00983">
    <property type="entry name" value="TRNASYNTHCYS"/>
</dbReference>
<comment type="similarity">
    <text evidence="2 13">Belongs to the class-I aminoacyl-tRNA synthetase family.</text>
</comment>
<evidence type="ECO:0000256" key="8">
    <source>
        <dbReference type="ARBA" id="ARBA00022833"/>
    </source>
</evidence>
<keyword evidence="6 13" id="KW-0479">Metal-binding</keyword>
<feature type="binding site" evidence="13">
    <location>
        <position position="32"/>
    </location>
    <ligand>
        <name>Zn(2+)</name>
        <dbReference type="ChEBI" id="CHEBI:29105"/>
    </ligand>
</feature>
<dbReference type="SUPFAM" id="SSF47323">
    <property type="entry name" value="Anticodon-binding domain of a subclass of class I aminoacyl-tRNA synthetases"/>
    <property type="match status" value="1"/>
</dbReference>
<evidence type="ECO:0000256" key="2">
    <source>
        <dbReference type="ARBA" id="ARBA00005594"/>
    </source>
</evidence>
<feature type="domain" description="tRNA synthetases class I catalytic" evidence="14">
    <location>
        <begin position="19"/>
        <end position="318"/>
    </location>
</feature>
<dbReference type="InterPro" id="IPR009080">
    <property type="entry name" value="tRNAsynth_Ia_anticodon-bd"/>
</dbReference>
<dbReference type="GO" id="GO:0005524">
    <property type="term" value="F:ATP binding"/>
    <property type="evidence" value="ECO:0007669"/>
    <property type="project" value="UniProtKB-UniRule"/>
</dbReference>
<protein>
    <recommendedName>
        <fullName evidence="13">Cysteine--tRNA ligase</fullName>
        <ecNumber evidence="13">6.1.1.16</ecNumber>
    </recommendedName>
    <alternativeName>
        <fullName evidence="13">Cysteinyl-tRNA synthetase</fullName>
        <shortName evidence="13">CysRS</shortName>
    </alternativeName>
</protein>
<dbReference type="Pfam" id="PF09190">
    <property type="entry name" value="DALR_2"/>
    <property type="match status" value="1"/>
</dbReference>
<evidence type="ECO:0000256" key="7">
    <source>
        <dbReference type="ARBA" id="ARBA00022741"/>
    </source>
</evidence>
<proteinExistence type="inferred from homology"/>
<reference evidence="17 18" key="1">
    <citation type="journal article" date="2016" name="Nat. Commun.">
        <title>Thousands of microbial genomes shed light on interconnected biogeochemical processes in an aquifer system.</title>
        <authorList>
            <person name="Anantharaman K."/>
            <person name="Brown C.T."/>
            <person name="Hug L.A."/>
            <person name="Sharon I."/>
            <person name="Castelle C.J."/>
            <person name="Probst A.J."/>
            <person name="Thomas B.C."/>
            <person name="Singh A."/>
            <person name="Wilkins M.J."/>
            <person name="Karaoz U."/>
            <person name="Brodie E.L."/>
            <person name="Williams K.H."/>
            <person name="Hubbard S.S."/>
            <person name="Banfield J.F."/>
        </authorList>
    </citation>
    <scope>NUCLEOTIDE SEQUENCE [LARGE SCALE GENOMIC DNA]</scope>
</reference>
<evidence type="ECO:0000313" key="17">
    <source>
        <dbReference type="EMBL" id="OGZ46871.1"/>
    </source>
</evidence>
<keyword evidence="4 13" id="KW-0963">Cytoplasm</keyword>
<dbReference type="InterPro" id="IPR015273">
    <property type="entry name" value="Cys-tRNA-synt_Ia_DALR"/>
</dbReference>
<evidence type="ECO:0000256" key="1">
    <source>
        <dbReference type="ARBA" id="ARBA00004496"/>
    </source>
</evidence>
<evidence type="ECO:0000256" key="13">
    <source>
        <dbReference type="HAMAP-Rule" id="MF_00041"/>
    </source>
</evidence>
<dbReference type="STRING" id="1802117.A3J54_00220"/>
<comment type="subunit">
    <text evidence="3 13">Monomer.</text>
</comment>
<dbReference type="GO" id="GO:0004817">
    <property type="term" value="F:cysteine-tRNA ligase activity"/>
    <property type="evidence" value="ECO:0007669"/>
    <property type="project" value="UniProtKB-UniRule"/>
</dbReference>
<dbReference type="Pfam" id="PF01406">
    <property type="entry name" value="tRNA-synt_1e"/>
    <property type="match status" value="1"/>
</dbReference>
<dbReference type="GO" id="GO:0005829">
    <property type="term" value="C:cytosol"/>
    <property type="evidence" value="ECO:0007669"/>
    <property type="project" value="TreeGrafter"/>
</dbReference>
<dbReference type="SUPFAM" id="SSF52374">
    <property type="entry name" value="Nucleotidylyl transferase"/>
    <property type="match status" value="1"/>
</dbReference>
<dbReference type="GO" id="GO:0006423">
    <property type="term" value="P:cysteinyl-tRNA aminoacylation"/>
    <property type="evidence" value="ECO:0007669"/>
    <property type="project" value="UniProtKB-UniRule"/>
</dbReference>
<evidence type="ECO:0000256" key="12">
    <source>
        <dbReference type="ARBA" id="ARBA00047398"/>
    </source>
</evidence>
<dbReference type="Gene3D" id="1.20.120.1910">
    <property type="entry name" value="Cysteine-tRNA ligase, C-terminal anti-codon recognition domain"/>
    <property type="match status" value="1"/>
</dbReference>
<comment type="catalytic activity">
    <reaction evidence="12 13">
        <text>tRNA(Cys) + L-cysteine + ATP = L-cysteinyl-tRNA(Cys) + AMP + diphosphate</text>
        <dbReference type="Rhea" id="RHEA:17773"/>
        <dbReference type="Rhea" id="RHEA-COMP:9661"/>
        <dbReference type="Rhea" id="RHEA-COMP:9679"/>
        <dbReference type="ChEBI" id="CHEBI:30616"/>
        <dbReference type="ChEBI" id="CHEBI:33019"/>
        <dbReference type="ChEBI" id="CHEBI:35235"/>
        <dbReference type="ChEBI" id="CHEBI:78442"/>
        <dbReference type="ChEBI" id="CHEBI:78517"/>
        <dbReference type="ChEBI" id="CHEBI:456215"/>
        <dbReference type="EC" id="6.1.1.16"/>
    </reaction>
</comment>
<dbReference type="AlphaFoldDB" id="A0A1G2GAI6"/>
<keyword evidence="8 13" id="KW-0862">Zinc</keyword>
<evidence type="ECO:0000313" key="18">
    <source>
        <dbReference type="Proteomes" id="UP000176576"/>
    </source>
</evidence>
<comment type="cofactor">
    <cofactor evidence="13">
        <name>Zn(2+)</name>
        <dbReference type="ChEBI" id="CHEBI:29105"/>
    </cofactor>
    <text evidence="13">Binds 1 zinc ion per subunit.</text>
</comment>
<evidence type="ECO:0000256" key="10">
    <source>
        <dbReference type="ARBA" id="ARBA00022917"/>
    </source>
</evidence>
<evidence type="ECO:0000256" key="5">
    <source>
        <dbReference type="ARBA" id="ARBA00022598"/>
    </source>
</evidence>
<evidence type="ECO:0000259" key="15">
    <source>
        <dbReference type="Pfam" id="PF09190"/>
    </source>
</evidence>
<dbReference type="InterPro" id="IPR056411">
    <property type="entry name" value="CysS_C"/>
</dbReference>
<dbReference type="NCBIfam" id="TIGR00435">
    <property type="entry name" value="cysS"/>
    <property type="match status" value="1"/>
</dbReference>
<organism evidence="17 18">
    <name type="scientific">Candidatus Ryanbacteria bacterium RIFCSPHIGHO2_02_FULL_45_13b</name>
    <dbReference type="NCBI Taxonomy" id="1802117"/>
    <lineage>
        <taxon>Bacteria</taxon>
        <taxon>Candidatus Ryaniibacteriota</taxon>
    </lineage>
</organism>
<evidence type="ECO:0000256" key="4">
    <source>
        <dbReference type="ARBA" id="ARBA00022490"/>
    </source>
</evidence>
<dbReference type="InterPro" id="IPR014729">
    <property type="entry name" value="Rossmann-like_a/b/a_fold"/>
</dbReference>
<evidence type="ECO:0000256" key="9">
    <source>
        <dbReference type="ARBA" id="ARBA00022840"/>
    </source>
</evidence>
<dbReference type="InterPro" id="IPR015803">
    <property type="entry name" value="Cys-tRNA-ligase"/>
</dbReference>
<keyword evidence="9 13" id="KW-0067">ATP-binding</keyword>
<evidence type="ECO:0000259" key="16">
    <source>
        <dbReference type="Pfam" id="PF23493"/>
    </source>
</evidence>
<accession>A0A1G2GAI6</accession>
<dbReference type="Gene3D" id="3.40.50.620">
    <property type="entry name" value="HUPs"/>
    <property type="match status" value="1"/>
</dbReference>
<dbReference type="Proteomes" id="UP000176576">
    <property type="component" value="Unassembled WGS sequence"/>
</dbReference>
<feature type="binding site" evidence="13">
    <location>
        <position position="274"/>
    </location>
    <ligand>
        <name>ATP</name>
        <dbReference type="ChEBI" id="CHEBI:30616"/>
    </ligand>
</feature>
<evidence type="ECO:0000256" key="3">
    <source>
        <dbReference type="ARBA" id="ARBA00011245"/>
    </source>
</evidence>
<dbReference type="InterPro" id="IPR032678">
    <property type="entry name" value="tRNA-synt_1_cat_dom"/>
</dbReference>
<dbReference type="EMBL" id="MHNN01000005">
    <property type="protein sequence ID" value="OGZ46871.1"/>
    <property type="molecule type" value="Genomic_DNA"/>
</dbReference>
<keyword evidence="10 13" id="KW-0648">Protein biosynthesis</keyword>
<dbReference type="HAMAP" id="MF_00041">
    <property type="entry name" value="Cys_tRNA_synth"/>
    <property type="match status" value="1"/>
</dbReference>
<feature type="binding site" evidence="13">
    <location>
        <position position="214"/>
    </location>
    <ligand>
        <name>Zn(2+)</name>
        <dbReference type="ChEBI" id="CHEBI:29105"/>
    </ligand>
</feature>
<keyword evidence="11 13" id="KW-0030">Aminoacyl-tRNA synthetase</keyword>
<gene>
    <name evidence="13" type="primary">cysS</name>
    <name evidence="17" type="ORF">A3J54_00220</name>
</gene>
<comment type="subcellular location">
    <subcellularLocation>
        <location evidence="1 13">Cytoplasm</location>
    </subcellularLocation>
</comment>
<dbReference type="Pfam" id="PF23493">
    <property type="entry name" value="CysS_C"/>
    <property type="match status" value="1"/>
</dbReference>
<dbReference type="GO" id="GO:0008270">
    <property type="term" value="F:zinc ion binding"/>
    <property type="evidence" value="ECO:0007669"/>
    <property type="project" value="UniProtKB-UniRule"/>
</dbReference>
<evidence type="ECO:0000256" key="6">
    <source>
        <dbReference type="ARBA" id="ARBA00022723"/>
    </source>
</evidence>
<feature type="short sequence motif" description="'KMSKS' region" evidence="13">
    <location>
        <begin position="271"/>
        <end position="275"/>
    </location>
</feature>
<feature type="binding site" evidence="13">
    <location>
        <position position="243"/>
    </location>
    <ligand>
        <name>Zn(2+)</name>
        <dbReference type="ChEBI" id="CHEBI:29105"/>
    </ligand>
</feature>
<evidence type="ECO:0000256" key="11">
    <source>
        <dbReference type="ARBA" id="ARBA00023146"/>
    </source>
</evidence>
<evidence type="ECO:0000259" key="14">
    <source>
        <dbReference type="Pfam" id="PF01406"/>
    </source>
</evidence>
<dbReference type="PANTHER" id="PTHR10890">
    <property type="entry name" value="CYSTEINYL-TRNA SYNTHETASE"/>
    <property type="match status" value="1"/>
</dbReference>
<dbReference type="InterPro" id="IPR024909">
    <property type="entry name" value="Cys-tRNA/MSH_ligase"/>
</dbReference>
<dbReference type="EC" id="6.1.1.16" evidence="13"/>